<dbReference type="InterPro" id="IPR054787">
    <property type="entry name" value="TrlF_ATPase"/>
</dbReference>
<dbReference type="NCBIfam" id="NF045780">
    <property type="entry name" value="TrlF_fam_ATP"/>
    <property type="match status" value="1"/>
</dbReference>
<dbReference type="InterPro" id="IPR027417">
    <property type="entry name" value="P-loop_NTPase"/>
</dbReference>
<dbReference type="EMBL" id="MSPX01000001">
    <property type="protein sequence ID" value="OQP88173.1"/>
    <property type="molecule type" value="Genomic_DNA"/>
</dbReference>
<evidence type="ECO:0000259" key="2">
    <source>
        <dbReference type="Pfam" id="PF13304"/>
    </source>
</evidence>
<gene>
    <name evidence="3" type="ORF">BTR14_01575</name>
</gene>
<sequence length="998" mass="112250">MIEEMQISSKTEEQRGSIWRKWDLHIHAPGTKLADNYGIRSDELWERYIQTLESSSVQAFGITDYFSFDGYLETIARYRQLVPEGRKFFIPNIEFRLLETVSTDGRNVNSHVLIDPEAATPDALAKFLSDLETHISVGGGRRLRCGELKQAQFAAATVSVRDIEEALRNCFSPEDYFIVTAAGNDGLRGAAKKSQRSLSISDELDRASAAFFGKAGNSSYFLLDSRYEDGAKSDPKPVFDGSDAHSFPDLSRLTGDEPSFQSTWIKANLTFRGLRQTLFEPEHRVFIGDKPPVLTRLEREGTRFIDRLTISPISTYGGQNGSWFQSVDIPFNPELTAIIGNKGSGKSAIADILALLGDTRQAKFFSFLTDNPSNKKFKRPGYAEHFRARLTWKSGSVTERLLSNDPDKLKPEAVKYLPQNYFESLTNEIEVQELRREIEDVVFSHVDLSDRIDASSFHELEERKTLNSRQEASQLKSRLRELNVRIVELEAQSEPEFRARLVAELDNLKSQVQTLETSKPTEEQQPPTESDEQKAANDKIAVQTTILDDLVARGKDASVRLAANKTNFQETQELLEAVTAVKARVDAAKISLKERFSSLGFDLDNVIIVTTDTEAISARSKQLASAIRELEHDAQLVVNEKTDISKLHSIPDMRAAHKYVSDGIKALREPLSAPQQRYQKYSQAIREIADKIAVITGDRNAPVAGTIADLEMRIARVDNDLASELDNAYLARHSLCLEIFECKRKIKTFYEELKSKVETRLAAVSTGDFSVSIDASFVLSSNFGTEFFSLVNQAMSGPFRGVEEGANQLRQRLSAVDWNSMQSVLPFIDQIIASMKSTDIKKQAKDVKKLYDFLYSLEYFEARYELRLGGKNLNQLSPGEKGLLLLVFYLHLDMDSTPLIIDQPEDNLDNDSIFAVLARCIREAKKTRQVILVTHNPNLAVGADAEQIVYVRLDKVNGYHFSYQSGAIEHPSTNGHIVKILEGSRPAFVQRRLKYQIV</sequence>
<dbReference type="Gene3D" id="3.40.50.300">
    <property type="entry name" value="P-loop containing nucleotide triphosphate hydrolases"/>
    <property type="match status" value="2"/>
</dbReference>
<organism evidence="3 4">
    <name type="scientific">Xaviernesmea rhizosphaerae</name>
    <dbReference type="NCBI Taxonomy" id="1672749"/>
    <lineage>
        <taxon>Bacteria</taxon>
        <taxon>Pseudomonadati</taxon>
        <taxon>Pseudomonadota</taxon>
        <taxon>Alphaproteobacteria</taxon>
        <taxon>Hyphomicrobiales</taxon>
        <taxon>Rhizobiaceae</taxon>
        <taxon>Rhizobium/Agrobacterium group</taxon>
        <taxon>Xaviernesmea</taxon>
    </lineage>
</organism>
<name>A0ABX3PJF1_9HYPH</name>
<keyword evidence="4" id="KW-1185">Reference proteome</keyword>
<accession>A0ABX3PJF1</accession>
<dbReference type="InterPro" id="IPR003959">
    <property type="entry name" value="ATPase_AAA_core"/>
</dbReference>
<dbReference type="Pfam" id="PF13304">
    <property type="entry name" value="AAA_21"/>
    <property type="match status" value="1"/>
</dbReference>
<comment type="caution">
    <text evidence="3">The sequence shown here is derived from an EMBL/GenBank/DDBJ whole genome shotgun (WGS) entry which is preliminary data.</text>
</comment>
<evidence type="ECO:0000313" key="4">
    <source>
        <dbReference type="Proteomes" id="UP000192652"/>
    </source>
</evidence>
<dbReference type="RefSeq" id="WP_081173176.1">
    <property type="nucleotide sequence ID" value="NZ_MSPX01000001.1"/>
</dbReference>
<feature type="compositionally biased region" description="Polar residues" evidence="1">
    <location>
        <begin position="513"/>
        <end position="528"/>
    </location>
</feature>
<protein>
    <recommendedName>
        <fullName evidence="2">ATPase AAA-type core domain-containing protein</fullName>
    </recommendedName>
</protein>
<feature type="domain" description="ATPase AAA-type core" evidence="2">
    <location>
        <begin position="867"/>
        <end position="939"/>
    </location>
</feature>
<proteinExistence type="predicted"/>
<evidence type="ECO:0000313" key="3">
    <source>
        <dbReference type="EMBL" id="OQP88173.1"/>
    </source>
</evidence>
<evidence type="ECO:0000256" key="1">
    <source>
        <dbReference type="SAM" id="MobiDB-lite"/>
    </source>
</evidence>
<dbReference type="Proteomes" id="UP000192652">
    <property type="component" value="Unassembled WGS sequence"/>
</dbReference>
<reference evidence="3 4" key="1">
    <citation type="journal article" date="2017" name="Antonie Van Leeuwenhoek">
        <title>Rhizobium rhizosphaerae sp. nov., a novel species isolated from rice rhizosphere.</title>
        <authorList>
            <person name="Zhao J.J."/>
            <person name="Zhang J."/>
            <person name="Zhang R.J."/>
            <person name="Zhang C.W."/>
            <person name="Yin H.Q."/>
            <person name="Zhang X.X."/>
        </authorList>
    </citation>
    <scope>NUCLEOTIDE SEQUENCE [LARGE SCALE GENOMIC DNA]</scope>
    <source>
        <strain evidence="3 4">RD15</strain>
    </source>
</reference>
<dbReference type="SUPFAM" id="SSF52540">
    <property type="entry name" value="P-loop containing nucleoside triphosphate hydrolases"/>
    <property type="match status" value="1"/>
</dbReference>
<feature type="region of interest" description="Disordered" evidence="1">
    <location>
        <begin position="513"/>
        <end position="538"/>
    </location>
</feature>